<evidence type="ECO:0000313" key="7">
    <source>
        <dbReference type="EMBL" id="GAA1680587.1"/>
    </source>
</evidence>
<keyword evidence="3 7" id="KW-0436">Ligase</keyword>
<evidence type="ECO:0000313" key="8">
    <source>
        <dbReference type="Proteomes" id="UP001499851"/>
    </source>
</evidence>
<feature type="domain" description="DNA ligase ATP-dependent C-terminal" evidence="6">
    <location>
        <begin position="208"/>
        <end position="287"/>
    </location>
</feature>
<evidence type="ECO:0000256" key="2">
    <source>
        <dbReference type="ARBA" id="ARBA00012727"/>
    </source>
</evidence>
<sequence>MDLPAPMLATAGPLPTASGWAYEFKWDGVRVLCETGGGSWRLLTRHGTDVTAKFPELAEIADIGDAVLDGELTVFADTLPDFSAAVRRLRADPAKVERLSVSLPATVLVFDVLRYRGKDLRSEPYVHRRVTLDGIGLDGERWAVPPWSDDRLTVEATSLAHGLEGVVAKKLNSPYVSGRSRLWIKERHANVIDTVVAGWLRTPSGKVSLLLAERTPAGLEYRGRCTADTDVLPALEPLAAHDPPVEVADAPEGVQWVRPDLQVEVTAASRRPDGRLRQPKFVRARFDQLG</sequence>
<proteinExistence type="inferred from homology"/>
<dbReference type="InterPro" id="IPR012340">
    <property type="entry name" value="NA-bd_OB-fold"/>
</dbReference>
<dbReference type="Pfam" id="PF04679">
    <property type="entry name" value="DNA_ligase_A_C"/>
    <property type="match status" value="1"/>
</dbReference>
<dbReference type="PANTHER" id="PTHR45674">
    <property type="entry name" value="DNA LIGASE 1/3 FAMILY MEMBER"/>
    <property type="match status" value="1"/>
</dbReference>
<dbReference type="Proteomes" id="UP001499851">
    <property type="component" value="Unassembled WGS sequence"/>
</dbReference>
<comment type="caution">
    <text evidence="7">The sequence shown here is derived from an EMBL/GenBank/DDBJ whole genome shotgun (WGS) entry which is preliminary data.</text>
</comment>
<reference evidence="8" key="1">
    <citation type="journal article" date="2019" name="Int. J. Syst. Evol. Microbiol.">
        <title>The Global Catalogue of Microorganisms (GCM) 10K type strain sequencing project: providing services to taxonomists for standard genome sequencing and annotation.</title>
        <authorList>
            <consortium name="The Broad Institute Genomics Platform"/>
            <consortium name="The Broad Institute Genome Sequencing Center for Infectious Disease"/>
            <person name="Wu L."/>
            <person name="Ma J."/>
        </authorList>
    </citation>
    <scope>NUCLEOTIDE SEQUENCE [LARGE SCALE GENOMIC DNA]</scope>
    <source>
        <strain evidence="8">JCM 16001</strain>
    </source>
</reference>
<evidence type="ECO:0000256" key="3">
    <source>
        <dbReference type="ARBA" id="ARBA00022598"/>
    </source>
</evidence>
<evidence type="ECO:0000259" key="5">
    <source>
        <dbReference type="Pfam" id="PF01068"/>
    </source>
</evidence>
<dbReference type="EMBL" id="BAAAQF010000010">
    <property type="protein sequence ID" value="GAA1680587.1"/>
    <property type="molecule type" value="Genomic_DNA"/>
</dbReference>
<dbReference type="EC" id="6.5.1.1" evidence="2"/>
<protein>
    <recommendedName>
        <fullName evidence="2">DNA ligase (ATP)</fullName>
        <ecNumber evidence="2">6.5.1.1</ecNumber>
    </recommendedName>
</protein>
<evidence type="ECO:0000256" key="4">
    <source>
        <dbReference type="ARBA" id="ARBA00034003"/>
    </source>
</evidence>
<evidence type="ECO:0000256" key="1">
    <source>
        <dbReference type="ARBA" id="ARBA00007572"/>
    </source>
</evidence>
<evidence type="ECO:0000259" key="6">
    <source>
        <dbReference type="Pfam" id="PF04679"/>
    </source>
</evidence>
<dbReference type="Pfam" id="PF01068">
    <property type="entry name" value="DNA_ligase_A_M"/>
    <property type="match status" value="1"/>
</dbReference>
<feature type="domain" description="ATP-dependent DNA ligase family profile" evidence="5">
    <location>
        <begin position="18"/>
        <end position="185"/>
    </location>
</feature>
<dbReference type="RefSeq" id="WP_344487657.1">
    <property type="nucleotide sequence ID" value="NZ_BAAAQF010000010.1"/>
</dbReference>
<keyword evidence="8" id="KW-1185">Reference proteome</keyword>
<dbReference type="Gene3D" id="2.40.50.140">
    <property type="entry name" value="Nucleic acid-binding proteins"/>
    <property type="match status" value="1"/>
</dbReference>
<dbReference type="InterPro" id="IPR050191">
    <property type="entry name" value="ATP-dep_DNA_ligase"/>
</dbReference>
<organism evidence="7 8">
    <name type="scientific">Glycomyces endophyticus</name>
    <dbReference type="NCBI Taxonomy" id="480996"/>
    <lineage>
        <taxon>Bacteria</taxon>
        <taxon>Bacillati</taxon>
        <taxon>Actinomycetota</taxon>
        <taxon>Actinomycetes</taxon>
        <taxon>Glycomycetales</taxon>
        <taxon>Glycomycetaceae</taxon>
        <taxon>Glycomyces</taxon>
    </lineage>
</organism>
<gene>
    <name evidence="7" type="ORF">GCM10009830_29550</name>
</gene>
<dbReference type="Gene3D" id="3.30.470.30">
    <property type="entry name" value="DNA ligase/mRNA capping enzyme"/>
    <property type="match status" value="1"/>
</dbReference>
<name>A0ABP4T138_9ACTN</name>
<dbReference type="SUPFAM" id="SSF56091">
    <property type="entry name" value="DNA ligase/mRNA capping enzyme, catalytic domain"/>
    <property type="match status" value="1"/>
</dbReference>
<comment type="similarity">
    <text evidence="1">Belongs to the ATP-dependent DNA ligase family.</text>
</comment>
<dbReference type="GO" id="GO:0016874">
    <property type="term" value="F:ligase activity"/>
    <property type="evidence" value="ECO:0007669"/>
    <property type="project" value="UniProtKB-KW"/>
</dbReference>
<dbReference type="InterPro" id="IPR012310">
    <property type="entry name" value="DNA_ligase_ATP-dep_cent"/>
</dbReference>
<dbReference type="Gene3D" id="3.30.1490.70">
    <property type="match status" value="1"/>
</dbReference>
<comment type="catalytic activity">
    <reaction evidence="4">
        <text>ATP + (deoxyribonucleotide)n-3'-hydroxyl + 5'-phospho-(deoxyribonucleotide)m = (deoxyribonucleotide)n+m + AMP + diphosphate.</text>
        <dbReference type="EC" id="6.5.1.1"/>
    </reaction>
</comment>
<accession>A0ABP4T138</accession>
<dbReference type="PANTHER" id="PTHR45674:SF4">
    <property type="entry name" value="DNA LIGASE 1"/>
    <property type="match status" value="1"/>
</dbReference>
<dbReference type="SUPFAM" id="SSF50249">
    <property type="entry name" value="Nucleic acid-binding proteins"/>
    <property type="match status" value="1"/>
</dbReference>
<dbReference type="InterPro" id="IPR012309">
    <property type="entry name" value="DNA_ligase_ATP-dep_C"/>
</dbReference>